<dbReference type="Proteomes" id="UP000076482">
    <property type="component" value="Unassembled WGS sequence"/>
</dbReference>
<evidence type="ECO:0000313" key="2">
    <source>
        <dbReference type="EMBL" id="KZD66032.1"/>
    </source>
</evidence>
<feature type="region of interest" description="Disordered" evidence="1">
    <location>
        <begin position="130"/>
        <end position="149"/>
    </location>
</feature>
<evidence type="ECO:0000256" key="1">
    <source>
        <dbReference type="SAM" id="MobiDB-lite"/>
    </source>
</evidence>
<proteinExistence type="predicted"/>
<accession>A0A164NZQ4</accession>
<reference evidence="2 3" key="1">
    <citation type="submission" date="2015-09" db="EMBL/GenBank/DDBJ databases">
        <title>Bacillus cereus food isolates.</title>
        <authorList>
            <person name="Boekhorst J."/>
        </authorList>
    </citation>
    <scope>NUCLEOTIDE SEQUENCE [LARGE SCALE GENOMIC DNA]</scope>
    <source>
        <strain evidence="2 3">B4088</strain>
    </source>
</reference>
<comment type="caution">
    <text evidence="2">The sequence shown here is derived from an EMBL/GenBank/DDBJ whole genome shotgun (WGS) entry which is preliminary data.</text>
</comment>
<dbReference type="EMBL" id="LJKE01000045">
    <property type="protein sequence ID" value="KZD66032.1"/>
    <property type="molecule type" value="Genomic_DNA"/>
</dbReference>
<protein>
    <submittedName>
        <fullName evidence="2">Uncharacterized protein</fullName>
    </submittedName>
</protein>
<dbReference type="PATRIC" id="fig|1396.535.peg.1836"/>
<organism evidence="2 3">
    <name type="scientific">Bacillus cereus</name>
    <dbReference type="NCBI Taxonomy" id="1396"/>
    <lineage>
        <taxon>Bacteria</taxon>
        <taxon>Bacillati</taxon>
        <taxon>Bacillota</taxon>
        <taxon>Bacilli</taxon>
        <taxon>Bacillales</taxon>
        <taxon>Bacillaceae</taxon>
        <taxon>Bacillus</taxon>
        <taxon>Bacillus cereus group</taxon>
    </lineage>
</organism>
<evidence type="ECO:0000313" key="3">
    <source>
        <dbReference type="Proteomes" id="UP000076482"/>
    </source>
</evidence>
<sequence length="170" mass="19913">MKEMFIRFNKNDSVYELSTYEGFLKITRDDEIIHIQFANVNSQRLKDLGLKSMNDIAGNISEYIDLCEKMQMYKGISFESDEWERQTKIHVKIKYSSQDGELGYYKCQIDSIQGNMRGFHGDRLIEEKYSPFVEEPSDNEPETTSGKPKFTMQQLVDHLNAENKIPVYDL</sequence>
<name>A0A164NZQ4_BACCE</name>
<gene>
    <name evidence="2" type="ORF">B4088_2789</name>
</gene>
<dbReference type="AlphaFoldDB" id="A0A164NZQ4"/>